<dbReference type="InterPro" id="IPR001138">
    <property type="entry name" value="Zn2Cys6_DnaBD"/>
</dbReference>
<evidence type="ECO:0000313" key="8">
    <source>
        <dbReference type="Proteomes" id="UP000053328"/>
    </source>
</evidence>
<protein>
    <recommendedName>
        <fullName evidence="6">Zn(2)-C6 fungal-type domain-containing protein</fullName>
    </recommendedName>
</protein>
<evidence type="ECO:0000256" key="5">
    <source>
        <dbReference type="SAM" id="MobiDB-lite"/>
    </source>
</evidence>
<dbReference type="OrthoDB" id="4491390at2759"/>
<dbReference type="GO" id="GO:0000981">
    <property type="term" value="F:DNA-binding transcription factor activity, RNA polymerase II-specific"/>
    <property type="evidence" value="ECO:0007669"/>
    <property type="project" value="InterPro"/>
</dbReference>
<feature type="domain" description="Zn(2)-C6 fungal-type" evidence="6">
    <location>
        <begin position="9"/>
        <end position="38"/>
    </location>
</feature>
<evidence type="ECO:0000256" key="1">
    <source>
        <dbReference type="ARBA" id="ARBA00023015"/>
    </source>
</evidence>
<keyword evidence="2" id="KW-0238">DNA-binding</keyword>
<keyword evidence="3" id="KW-0804">Transcription</keyword>
<dbReference type="Pfam" id="PF00172">
    <property type="entry name" value="Zn_clus"/>
    <property type="match status" value="1"/>
</dbReference>
<dbReference type="AlphaFoldDB" id="A0A0D2BFN8"/>
<keyword evidence="4" id="KW-0539">Nucleus</keyword>
<keyword evidence="8" id="KW-1185">Reference proteome</keyword>
<evidence type="ECO:0000313" key="7">
    <source>
        <dbReference type="EMBL" id="KIW10174.1"/>
    </source>
</evidence>
<dbReference type="RefSeq" id="XP_016230390.1">
    <property type="nucleotide sequence ID" value="XM_016385446.1"/>
</dbReference>
<dbReference type="InterPro" id="IPR053178">
    <property type="entry name" value="Osmoadaptation_assoc"/>
</dbReference>
<dbReference type="STRING" id="91928.A0A0D2BFN8"/>
<dbReference type="Pfam" id="PF11951">
    <property type="entry name" value="Fungal_trans_2"/>
    <property type="match status" value="1"/>
</dbReference>
<accession>A0A0D2BFN8</accession>
<dbReference type="CDD" id="cd00067">
    <property type="entry name" value="GAL4"/>
    <property type="match status" value="1"/>
</dbReference>
<sequence length="538" mass="61362">MVGIARCRGCGTCRKRKIACSLEQPSCAQCIKSKRICTGYLRHPIIIQHRVPNNKSDERTTRAKQPVQHQSQTVQLEPIEPFHVESPVGSQGDSSPNSNLLPICLPDLHVNPNPTIRHQLLQEYLHYHIPRPEIAMMPRRMWLLRLPELTYMTPALEYATMAVCLAKLGHVFNDQVFIHESFKLYNRGLWHLQQALWNPELVLHDHTLTACITLAGYELSECPNSSKDAYINHTKGCQTLVKLRGPEAHTHGLAHQVFVQFRVQGILYALDQQTSSFLSEPPWREIPWRHEAKTAFDKAYDLLGVAPEFLAKAQMFDRLDLAGRLELALSMIPQCWDIEREVSALLDAMEKEKSRPNPSFWPHFAQDDSGQKDNDEAMLFPVAFHFLNLGVAHSLLVCWAVQAILWNGLNELYRLMAELKMTAATLGRVEDAIDPDSEFGRFQTVLARSGNVFDLPPLEHRTDFAAPARNILQSVEFCLMEDKLDQGPKMLAAPLRVATEVLRRHPEFKREVEFGDKAMARTQLRSLKLLQYYTGIEI</sequence>
<organism evidence="7 8">
    <name type="scientific">Exophiala spinifera</name>
    <dbReference type="NCBI Taxonomy" id="91928"/>
    <lineage>
        <taxon>Eukaryota</taxon>
        <taxon>Fungi</taxon>
        <taxon>Dikarya</taxon>
        <taxon>Ascomycota</taxon>
        <taxon>Pezizomycotina</taxon>
        <taxon>Eurotiomycetes</taxon>
        <taxon>Chaetothyriomycetidae</taxon>
        <taxon>Chaetothyriales</taxon>
        <taxon>Herpotrichiellaceae</taxon>
        <taxon>Exophiala</taxon>
    </lineage>
</organism>
<dbReference type="PANTHER" id="PTHR38111:SF11">
    <property type="entry name" value="TRANSCRIPTION FACTOR DOMAIN-CONTAINING PROTEIN-RELATED"/>
    <property type="match status" value="1"/>
</dbReference>
<dbReference type="VEuPathDB" id="FungiDB:PV08_11135"/>
<dbReference type="GO" id="GO:0003677">
    <property type="term" value="F:DNA binding"/>
    <property type="evidence" value="ECO:0007669"/>
    <property type="project" value="UniProtKB-KW"/>
</dbReference>
<dbReference type="HOGENOM" id="CLU_021599_2_1_1"/>
<dbReference type="Proteomes" id="UP000053328">
    <property type="component" value="Unassembled WGS sequence"/>
</dbReference>
<name>A0A0D2BFN8_9EURO</name>
<dbReference type="InterPro" id="IPR036864">
    <property type="entry name" value="Zn2-C6_fun-type_DNA-bd_sf"/>
</dbReference>
<keyword evidence="1" id="KW-0805">Transcription regulation</keyword>
<gene>
    <name evidence="7" type="ORF">PV08_11135</name>
</gene>
<dbReference type="GO" id="GO:0008270">
    <property type="term" value="F:zinc ion binding"/>
    <property type="evidence" value="ECO:0007669"/>
    <property type="project" value="InterPro"/>
</dbReference>
<proteinExistence type="predicted"/>
<dbReference type="PROSITE" id="PS00463">
    <property type="entry name" value="ZN2_CY6_FUNGAL_1"/>
    <property type="match status" value="1"/>
</dbReference>
<dbReference type="SUPFAM" id="SSF57701">
    <property type="entry name" value="Zn2/Cys6 DNA-binding domain"/>
    <property type="match status" value="1"/>
</dbReference>
<evidence type="ECO:0000256" key="3">
    <source>
        <dbReference type="ARBA" id="ARBA00023163"/>
    </source>
</evidence>
<dbReference type="PROSITE" id="PS50048">
    <property type="entry name" value="ZN2_CY6_FUNGAL_2"/>
    <property type="match status" value="1"/>
</dbReference>
<dbReference type="GeneID" id="27338218"/>
<reference evidence="7 8" key="1">
    <citation type="submission" date="2015-01" db="EMBL/GenBank/DDBJ databases">
        <title>The Genome Sequence of Exophiala spinifera CBS89968.</title>
        <authorList>
            <consortium name="The Broad Institute Genomics Platform"/>
            <person name="Cuomo C."/>
            <person name="de Hoog S."/>
            <person name="Gorbushina A."/>
            <person name="Stielow B."/>
            <person name="Teixiera M."/>
            <person name="Abouelleil A."/>
            <person name="Chapman S.B."/>
            <person name="Priest M."/>
            <person name="Young S.K."/>
            <person name="Wortman J."/>
            <person name="Nusbaum C."/>
            <person name="Birren B."/>
        </authorList>
    </citation>
    <scope>NUCLEOTIDE SEQUENCE [LARGE SCALE GENOMIC DNA]</scope>
    <source>
        <strain evidence="7 8">CBS 89968</strain>
    </source>
</reference>
<dbReference type="PANTHER" id="PTHR38111">
    <property type="entry name" value="ZN(2)-C6 FUNGAL-TYPE DOMAIN-CONTAINING PROTEIN-RELATED"/>
    <property type="match status" value="1"/>
</dbReference>
<dbReference type="Gene3D" id="4.10.240.10">
    <property type="entry name" value="Zn(2)-C6 fungal-type DNA-binding domain"/>
    <property type="match status" value="1"/>
</dbReference>
<evidence type="ECO:0000259" key="6">
    <source>
        <dbReference type="PROSITE" id="PS50048"/>
    </source>
</evidence>
<evidence type="ECO:0000256" key="4">
    <source>
        <dbReference type="ARBA" id="ARBA00023242"/>
    </source>
</evidence>
<feature type="region of interest" description="Disordered" evidence="5">
    <location>
        <begin position="53"/>
        <end position="76"/>
    </location>
</feature>
<evidence type="ECO:0000256" key="2">
    <source>
        <dbReference type="ARBA" id="ARBA00023125"/>
    </source>
</evidence>
<dbReference type="EMBL" id="KN847500">
    <property type="protein sequence ID" value="KIW10174.1"/>
    <property type="molecule type" value="Genomic_DNA"/>
</dbReference>
<dbReference type="InterPro" id="IPR021858">
    <property type="entry name" value="Fun_TF"/>
</dbReference>